<name>A0A6A4HAH9_9AGAR</name>
<gene>
    <name evidence="1" type="ORF">BT96DRAFT_158534</name>
</gene>
<reference evidence="1" key="1">
    <citation type="journal article" date="2019" name="Environ. Microbiol.">
        <title>Fungal ecological strategies reflected in gene transcription - a case study of two litter decomposers.</title>
        <authorList>
            <person name="Barbi F."/>
            <person name="Kohler A."/>
            <person name="Barry K."/>
            <person name="Baskaran P."/>
            <person name="Daum C."/>
            <person name="Fauchery L."/>
            <person name="Ihrmark K."/>
            <person name="Kuo A."/>
            <person name="LaButti K."/>
            <person name="Lipzen A."/>
            <person name="Morin E."/>
            <person name="Grigoriev I.V."/>
            <person name="Henrissat B."/>
            <person name="Lindahl B."/>
            <person name="Martin F."/>
        </authorList>
    </citation>
    <scope>NUCLEOTIDE SEQUENCE</scope>
    <source>
        <strain evidence="1">JB14</strain>
    </source>
</reference>
<dbReference type="AlphaFoldDB" id="A0A6A4HAH9"/>
<protein>
    <submittedName>
        <fullName evidence="1">Uncharacterized protein</fullName>
    </submittedName>
</protein>
<accession>A0A6A4HAH9</accession>
<keyword evidence="2" id="KW-1185">Reference proteome</keyword>
<proteinExistence type="predicted"/>
<dbReference type="OrthoDB" id="3158487at2759"/>
<dbReference type="EMBL" id="ML769535">
    <property type="protein sequence ID" value="KAE9395252.1"/>
    <property type="molecule type" value="Genomic_DNA"/>
</dbReference>
<dbReference type="Proteomes" id="UP000799118">
    <property type="component" value="Unassembled WGS sequence"/>
</dbReference>
<evidence type="ECO:0000313" key="2">
    <source>
        <dbReference type="Proteomes" id="UP000799118"/>
    </source>
</evidence>
<evidence type="ECO:0000313" key="1">
    <source>
        <dbReference type="EMBL" id="KAE9395252.1"/>
    </source>
</evidence>
<organism evidence="1 2">
    <name type="scientific">Gymnopus androsaceus JB14</name>
    <dbReference type="NCBI Taxonomy" id="1447944"/>
    <lineage>
        <taxon>Eukaryota</taxon>
        <taxon>Fungi</taxon>
        <taxon>Dikarya</taxon>
        <taxon>Basidiomycota</taxon>
        <taxon>Agaricomycotina</taxon>
        <taxon>Agaricomycetes</taxon>
        <taxon>Agaricomycetidae</taxon>
        <taxon>Agaricales</taxon>
        <taxon>Marasmiineae</taxon>
        <taxon>Omphalotaceae</taxon>
        <taxon>Gymnopus</taxon>
    </lineage>
</organism>
<sequence length="89" mass="9544">MVMWSAKMKGHIGDDTINGDCSSALSCSYTFNYTAPALRCTDLPSTAIGNGVNASSGLAIVLEHWYYDDTDNLAGFIMPLQLSTGQHIP</sequence>